<evidence type="ECO:0000313" key="6">
    <source>
        <dbReference type="Proteomes" id="UP000190027"/>
    </source>
</evidence>
<gene>
    <name evidence="5" type="ORF">SAMN02745704_00674</name>
</gene>
<sequence length="318" mass="35172">MAVEYKDYYQTLGVSKSAGKEELSKAFKKLARKYHPDLNPNDKDAETKFKEINEAYEVLKDPEKRKMYDQLGPNWEQYQQGGFQRPPGYENVQFDFGSGGAGGFSDFFETIFGGGFGGGGFQREGFGGRQNYQRRPRRGSDSEATYEITLEEAYRGGEKTITLQEQGAPGTGQSKTLEVKLPPGVKDGQRIRLTGQGNPGFGGGPAGDLYLKIRIMPHHLYKVSDNNLVLDLPLAPWEAALGSKVRVPTLDGAVEMNIPAGIRSGKKLRVRGRGLGSGGKKGDQLVRIVIATPSDLTDRERELWQQLAEESSFEPRPY</sequence>
<dbReference type="SUPFAM" id="SSF46565">
    <property type="entry name" value="Chaperone J-domain"/>
    <property type="match status" value="1"/>
</dbReference>
<evidence type="ECO:0000256" key="2">
    <source>
        <dbReference type="ARBA" id="ARBA00023125"/>
    </source>
</evidence>
<dbReference type="FunFam" id="2.60.260.20:FF:000008">
    <property type="entry name" value="Curved DNA-binding protein"/>
    <property type="match status" value="1"/>
</dbReference>
<dbReference type="InterPro" id="IPR001623">
    <property type="entry name" value="DnaJ_domain"/>
</dbReference>
<dbReference type="CDD" id="cd06257">
    <property type="entry name" value="DnaJ"/>
    <property type="match status" value="1"/>
</dbReference>
<dbReference type="Proteomes" id="UP000190027">
    <property type="component" value="Unassembled WGS sequence"/>
</dbReference>
<dbReference type="FunFam" id="2.60.260.20:FF:000013">
    <property type="entry name" value="DnaJ subfamily B member 11"/>
    <property type="match status" value="1"/>
</dbReference>
<dbReference type="Gene3D" id="2.60.260.20">
    <property type="entry name" value="Urease metallochaperone UreE, N-terminal domain"/>
    <property type="match status" value="2"/>
</dbReference>
<dbReference type="Gene3D" id="1.20.5.460">
    <property type="entry name" value="Single helix bin"/>
    <property type="match status" value="1"/>
</dbReference>
<dbReference type="GO" id="GO:0005737">
    <property type="term" value="C:cytoplasm"/>
    <property type="evidence" value="ECO:0007669"/>
    <property type="project" value="TreeGrafter"/>
</dbReference>
<organism evidence="5 6">
    <name type="scientific">Paucidesulfovibrio gracilis DSM 16080</name>
    <dbReference type="NCBI Taxonomy" id="1121449"/>
    <lineage>
        <taxon>Bacteria</taxon>
        <taxon>Pseudomonadati</taxon>
        <taxon>Thermodesulfobacteriota</taxon>
        <taxon>Desulfovibrionia</taxon>
        <taxon>Desulfovibrionales</taxon>
        <taxon>Desulfovibrionaceae</taxon>
        <taxon>Paucidesulfovibrio</taxon>
    </lineage>
</organism>
<dbReference type="GO" id="GO:0042026">
    <property type="term" value="P:protein refolding"/>
    <property type="evidence" value="ECO:0007669"/>
    <property type="project" value="TreeGrafter"/>
</dbReference>
<proteinExistence type="predicted"/>
<name>A0A1T4WBB4_9BACT</name>
<dbReference type="GO" id="GO:0003677">
    <property type="term" value="F:DNA binding"/>
    <property type="evidence" value="ECO:0007669"/>
    <property type="project" value="UniProtKB-KW"/>
</dbReference>
<reference evidence="5 6" key="1">
    <citation type="submission" date="2017-02" db="EMBL/GenBank/DDBJ databases">
        <authorList>
            <person name="Peterson S.W."/>
        </authorList>
    </citation>
    <scope>NUCLEOTIDE SEQUENCE [LARGE SCALE GENOMIC DNA]</scope>
    <source>
        <strain evidence="5 6">DSM 16080</strain>
    </source>
</reference>
<dbReference type="PROSITE" id="PS50076">
    <property type="entry name" value="DNAJ_2"/>
    <property type="match status" value="1"/>
</dbReference>
<evidence type="ECO:0000256" key="1">
    <source>
        <dbReference type="ARBA" id="ARBA00022490"/>
    </source>
</evidence>
<dbReference type="OrthoDB" id="9779889at2"/>
<keyword evidence="6" id="KW-1185">Reference proteome</keyword>
<dbReference type="Pfam" id="PF00226">
    <property type="entry name" value="DnaJ"/>
    <property type="match status" value="1"/>
</dbReference>
<protein>
    <submittedName>
        <fullName evidence="5">Curved DNA-binding protein</fullName>
    </submittedName>
</protein>
<dbReference type="Gene3D" id="1.10.287.110">
    <property type="entry name" value="DnaJ domain"/>
    <property type="match status" value="1"/>
</dbReference>
<dbReference type="AlphaFoldDB" id="A0A1T4WBB4"/>
<dbReference type="InterPro" id="IPR036869">
    <property type="entry name" value="J_dom_sf"/>
</dbReference>
<dbReference type="SMART" id="SM00271">
    <property type="entry name" value="DnaJ"/>
    <property type="match status" value="1"/>
</dbReference>
<dbReference type="STRING" id="1121449.SAMN02745704_00674"/>
<dbReference type="InterPro" id="IPR018253">
    <property type="entry name" value="DnaJ_domain_CS"/>
</dbReference>
<dbReference type="CDD" id="cd10747">
    <property type="entry name" value="DnaJ_C"/>
    <property type="match status" value="1"/>
</dbReference>
<dbReference type="GO" id="GO:0051082">
    <property type="term" value="F:unfolded protein binding"/>
    <property type="evidence" value="ECO:0007669"/>
    <property type="project" value="InterPro"/>
</dbReference>
<dbReference type="InterPro" id="IPR008971">
    <property type="entry name" value="HSP40/DnaJ_pept-bd"/>
</dbReference>
<dbReference type="EMBL" id="FUYC01000002">
    <property type="protein sequence ID" value="SKA74487.1"/>
    <property type="molecule type" value="Genomic_DNA"/>
</dbReference>
<dbReference type="RefSeq" id="WP_078716238.1">
    <property type="nucleotide sequence ID" value="NZ_FUYC01000002.1"/>
</dbReference>
<feature type="domain" description="J" evidence="4">
    <location>
        <begin position="7"/>
        <end position="72"/>
    </location>
</feature>
<keyword evidence="3" id="KW-0143">Chaperone</keyword>
<dbReference type="Pfam" id="PF01556">
    <property type="entry name" value="DnaJ_C"/>
    <property type="match status" value="1"/>
</dbReference>
<dbReference type="PANTHER" id="PTHR43096">
    <property type="entry name" value="DNAJ HOMOLOG 1, MITOCHONDRIAL-RELATED"/>
    <property type="match status" value="1"/>
</dbReference>
<dbReference type="PROSITE" id="PS00636">
    <property type="entry name" value="DNAJ_1"/>
    <property type="match status" value="1"/>
</dbReference>
<evidence type="ECO:0000256" key="3">
    <source>
        <dbReference type="ARBA" id="ARBA00023186"/>
    </source>
</evidence>
<dbReference type="SUPFAM" id="SSF49493">
    <property type="entry name" value="HSP40/DnaJ peptide-binding domain"/>
    <property type="match status" value="2"/>
</dbReference>
<dbReference type="InterPro" id="IPR002939">
    <property type="entry name" value="DnaJ_C"/>
</dbReference>
<keyword evidence="1" id="KW-0963">Cytoplasm</keyword>
<accession>A0A1T4WBB4</accession>
<dbReference type="PRINTS" id="PR00625">
    <property type="entry name" value="JDOMAIN"/>
</dbReference>
<dbReference type="PANTHER" id="PTHR43096:SF52">
    <property type="entry name" value="DNAJ HOMOLOG 1, MITOCHONDRIAL-RELATED"/>
    <property type="match status" value="1"/>
</dbReference>
<keyword evidence="2 5" id="KW-0238">DNA-binding</keyword>
<evidence type="ECO:0000259" key="4">
    <source>
        <dbReference type="PROSITE" id="PS50076"/>
    </source>
</evidence>
<evidence type="ECO:0000313" key="5">
    <source>
        <dbReference type="EMBL" id="SKA74487.1"/>
    </source>
</evidence>